<accession>K6Y751</accession>
<dbReference type="Proteomes" id="UP000006334">
    <property type="component" value="Unassembled WGS sequence"/>
</dbReference>
<evidence type="ECO:0000313" key="7">
    <source>
        <dbReference type="Proteomes" id="UP000006334"/>
    </source>
</evidence>
<dbReference type="STRING" id="1127673.GLIP_1411"/>
<sequence length="290" mass="32409">MENSDTRLDFSQFTTINVSIENQVAHLQLCRPGQLNSMIPEFWRELPEVVRKIDYHSAARVIVISTLGKHFSAGMDLSVFTQMAKDFSGEPARRAEKLRRSVLELQDSFNALEEIRIPVLIAAQGGVIGGAVDMICAADCRYCTQDAFFTIKETEIGMTADVGTLQRLPHLIPQGLVRELAYTGRNWSAAEALAQGFVNQVYEDQQTMLTAVMQIAQKIAANSPMAVAGCKEMINYSRDHNVDDSLKYMATWQSGMFQMPDIQEAMAAQQQKRAPLYAQLLDKTSMMSKK</sequence>
<keyword evidence="4" id="KW-0443">Lipid metabolism</keyword>
<keyword evidence="6" id="KW-0456">Lyase</keyword>
<evidence type="ECO:0000313" key="6">
    <source>
        <dbReference type="EMBL" id="GAC14047.1"/>
    </source>
</evidence>
<dbReference type="PANTHER" id="PTHR43149">
    <property type="entry name" value="ENOYL-COA HYDRATASE"/>
    <property type="match status" value="1"/>
</dbReference>
<dbReference type="eggNOG" id="COG1024">
    <property type="taxonomic scope" value="Bacteria"/>
</dbReference>
<dbReference type="OrthoDB" id="4608673at2"/>
<dbReference type="GO" id="GO:0016853">
    <property type="term" value="F:isomerase activity"/>
    <property type="evidence" value="ECO:0007669"/>
    <property type="project" value="UniProtKB-KW"/>
</dbReference>
<dbReference type="RefSeq" id="WP_008843863.1">
    <property type="nucleotide sequence ID" value="NZ_BAEN01000031.1"/>
</dbReference>
<dbReference type="InterPro" id="IPR001753">
    <property type="entry name" value="Enoyl-CoA_hydra/iso"/>
</dbReference>
<comment type="caution">
    <text evidence="6">The sequence shown here is derived from an EMBL/GenBank/DDBJ whole genome shotgun (WGS) entry which is preliminary data.</text>
</comment>
<keyword evidence="5" id="KW-0413">Isomerase</keyword>
<dbReference type="SUPFAM" id="SSF52096">
    <property type="entry name" value="ClpP/crotonase"/>
    <property type="match status" value="1"/>
</dbReference>
<evidence type="ECO:0000256" key="3">
    <source>
        <dbReference type="ARBA" id="ARBA00022832"/>
    </source>
</evidence>
<evidence type="ECO:0000256" key="5">
    <source>
        <dbReference type="ARBA" id="ARBA00023235"/>
    </source>
</evidence>
<evidence type="ECO:0000256" key="1">
    <source>
        <dbReference type="ARBA" id="ARBA00005005"/>
    </source>
</evidence>
<reference evidence="6 7" key="1">
    <citation type="journal article" date="2017" name="Antonie Van Leeuwenhoek">
        <title>Rhizobium rhizosphaerae sp. nov., a novel species isolated from rice rhizosphere.</title>
        <authorList>
            <person name="Zhao J.J."/>
            <person name="Zhang J."/>
            <person name="Zhang R.J."/>
            <person name="Zhang C.W."/>
            <person name="Yin H.Q."/>
            <person name="Zhang X.X."/>
        </authorList>
    </citation>
    <scope>NUCLEOTIDE SEQUENCE [LARGE SCALE GENOMIC DNA]</scope>
    <source>
        <strain evidence="6 7">E3</strain>
    </source>
</reference>
<dbReference type="InterPro" id="IPR045002">
    <property type="entry name" value="Ech1-like"/>
</dbReference>
<protein>
    <submittedName>
        <fullName evidence="6">Enoyl-CoA hydratase</fullName>
        <ecNumber evidence="6">4.2.1.17</ecNumber>
    </submittedName>
</protein>
<keyword evidence="7" id="KW-1185">Reference proteome</keyword>
<dbReference type="Gene3D" id="1.10.12.10">
    <property type="entry name" value="Lyase 2-enoyl-coa Hydratase, Chain A, domain 2"/>
    <property type="match status" value="1"/>
</dbReference>
<dbReference type="CDD" id="cd06558">
    <property type="entry name" value="crotonase-like"/>
    <property type="match status" value="1"/>
</dbReference>
<evidence type="ECO:0000256" key="2">
    <source>
        <dbReference type="ARBA" id="ARBA00005254"/>
    </source>
</evidence>
<dbReference type="NCBIfam" id="NF004794">
    <property type="entry name" value="PRK06142.1"/>
    <property type="match status" value="1"/>
</dbReference>
<dbReference type="AlphaFoldDB" id="K6Y751"/>
<dbReference type="GO" id="GO:0006635">
    <property type="term" value="P:fatty acid beta-oxidation"/>
    <property type="evidence" value="ECO:0007669"/>
    <property type="project" value="UniProtKB-UniPathway"/>
</dbReference>
<dbReference type="EMBL" id="BAEN01000031">
    <property type="protein sequence ID" value="GAC14047.1"/>
    <property type="molecule type" value="Genomic_DNA"/>
</dbReference>
<keyword evidence="3" id="KW-0276">Fatty acid metabolism</keyword>
<dbReference type="EC" id="4.2.1.17" evidence="6"/>
<comment type="pathway">
    <text evidence="1">Lipid metabolism; fatty acid beta-oxidation.</text>
</comment>
<dbReference type="InterPro" id="IPR014748">
    <property type="entry name" value="Enoyl-CoA_hydra_C"/>
</dbReference>
<gene>
    <name evidence="6" type="primary">paaG</name>
    <name evidence="6" type="ORF">GLIP_1411</name>
</gene>
<proteinExistence type="inferred from homology"/>
<dbReference type="Gene3D" id="3.90.226.10">
    <property type="entry name" value="2-enoyl-CoA Hydratase, Chain A, domain 1"/>
    <property type="match status" value="1"/>
</dbReference>
<dbReference type="Pfam" id="PF00378">
    <property type="entry name" value="ECH_1"/>
    <property type="match status" value="1"/>
</dbReference>
<dbReference type="InterPro" id="IPR029045">
    <property type="entry name" value="ClpP/crotonase-like_dom_sf"/>
</dbReference>
<evidence type="ECO:0000256" key="4">
    <source>
        <dbReference type="ARBA" id="ARBA00023098"/>
    </source>
</evidence>
<organism evidence="6 7">
    <name type="scientific">Aliiglaciecola lipolytica E3</name>
    <dbReference type="NCBI Taxonomy" id="1127673"/>
    <lineage>
        <taxon>Bacteria</taxon>
        <taxon>Pseudomonadati</taxon>
        <taxon>Pseudomonadota</taxon>
        <taxon>Gammaproteobacteria</taxon>
        <taxon>Alteromonadales</taxon>
        <taxon>Alteromonadaceae</taxon>
        <taxon>Aliiglaciecola</taxon>
    </lineage>
</organism>
<dbReference type="FunFam" id="1.10.12.10:FF:000004">
    <property type="entry name" value="Delta3,5-delta2,4-dienoyl-CoA isomerase"/>
    <property type="match status" value="1"/>
</dbReference>
<dbReference type="UniPathway" id="UPA00659"/>
<comment type="similarity">
    <text evidence="2">Belongs to the enoyl-CoA hydratase/isomerase family.</text>
</comment>
<dbReference type="GO" id="GO:0004300">
    <property type="term" value="F:enoyl-CoA hydratase activity"/>
    <property type="evidence" value="ECO:0007669"/>
    <property type="project" value="UniProtKB-EC"/>
</dbReference>
<name>K6Y751_9ALTE</name>